<keyword evidence="1" id="KW-1133">Transmembrane helix</keyword>
<protein>
    <submittedName>
        <fullName evidence="3">Putative signal peptide protein</fullName>
    </submittedName>
</protein>
<dbReference type="AlphaFoldDB" id="A0A0L6USI2"/>
<feature type="signal peptide" evidence="2">
    <location>
        <begin position="1"/>
        <end position="22"/>
    </location>
</feature>
<keyword evidence="2" id="KW-0732">Signal</keyword>
<comment type="caution">
    <text evidence="3">The sequence shown here is derived from an EMBL/GenBank/DDBJ whole genome shotgun (WGS) entry which is preliminary data.</text>
</comment>
<evidence type="ECO:0000256" key="1">
    <source>
        <dbReference type="SAM" id="Phobius"/>
    </source>
</evidence>
<proteinExistence type="predicted"/>
<reference evidence="3 4" key="1">
    <citation type="submission" date="2015-08" db="EMBL/GenBank/DDBJ databases">
        <title>Next Generation Sequencing and Analysis of the Genome of Puccinia sorghi L Schw, the Causal Agent of Maize Common Rust.</title>
        <authorList>
            <person name="Rochi L."/>
            <person name="Burguener G."/>
            <person name="Darino M."/>
            <person name="Turjanski A."/>
            <person name="Kreff E."/>
            <person name="Dieguez M.J."/>
            <person name="Sacco F."/>
        </authorList>
    </citation>
    <scope>NUCLEOTIDE SEQUENCE [LARGE SCALE GENOMIC DNA]</scope>
    <source>
        <strain evidence="3 4">RO10H11247</strain>
    </source>
</reference>
<keyword evidence="1" id="KW-0812">Transmembrane</keyword>
<dbReference type="VEuPathDB" id="FungiDB:VP01_3946g1"/>
<gene>
    <name evidence="3" type="ORF">VP01_3946g1</name>
</gene>
<dbReference type="Proteomes" id="UP000037035">
    <property type="component" value="Unassembled WGS sequence"/>
</dbReference>
<accession>A0A0L6USI2</accession>
<keyword evidence="4" id="KW-1185">Reference proteome</keyword>
<sequence>MSHNGPLLILIFFLAFFYWLLAEKNLCYRFFNIRKICSTNATKKYQAQFSTMLAVICLFRLGTGFWPSTFDLSCFTLLLLETKVVSTLATCCHTDRKPSADSLQLWSYPFWGSRHPSKVSYRAVSFVAFVPHVLNDVIDAFECEKKTYVFLHCNDKNYAEQRTQFSVFKPNYFRNFLLKRLFVIKKVHIVNFDIKICCVPSFFKNRICCPKSNFPKKLIFFSSEMHPVWRKKLLFLFSQIKVIITQHERKGIIHMVKTKLNQQEKIIIPVVVLRRHYPVIVNTWLPSLLPCNYFLYVLFLKMKFHKAHKEFSSLTCLDSLIFSVVSQSSTGPHNLIRSSHSNYLKFRPPQLSQKIKKAYLTTILTHEYSLNTQSQNSSYVSIMPLFSFAFFNAIILFHSQMKPHFGHFLSLRNFPCLLVALKNHNLAPHSFFSLPLEKYCLALSLIENYYCVPSSAVNSIKLGWILEPKKCLVNIQAPLCTRQP</sequence>
<evidence type="ECO:0000256" key="2">
    <source>
        <dbReference type="SAM" id="SignalP"/>
    </source>
</evidence>
<dbReference type="EMBL" id="LAVV01008997">
    <property type="protein sequence ID" value="KNZ51459.1"/>
    <property type="molecule type" value="Genomic_DNA"/>
</dbReference>
<evidence type="ECO:0000313" key="3">
    <source>
        <dbReference type="EMBL" id="KNZ51459.1"/>
    </source>
</evidence>
<feature type="transmembrane region" description="Helical" evidence="1">
    <location>
        <begin position="379"/>
        <end position="397"/>
    </location>
</feature>
<name>A0A0L6USI2_9BASI</name>
<keyword evidence="1" id="KW-0472">Membrane</keyword>
<evidence type="ECO:0000313" key="4">
    <source>
        <dbReference type="Proteomes" id="UP000037035"/>
    </source>
</evidence>
<feature type="chain" id="PRO_5005567841" evidence="2">
    <location>
        <begin position="23"/>
        <end position="484"/>
    </location>
</feature>
<organism evidence="3 4">
    <name type="scientific">Puccinia sorghi</name>
    <dbReference type="NCBI Taxonomy" id="27349"/>
    <lineage>
        <taxon>Eukaryota</taxon>
        <taxon>Fungi</taxon>
        <taxon>Dikarya</taxon>
        <taxon>Basidiomycota</taxon>
        <taxon>Pucciniomycotina</taxon>
        <taxon>Pucciniomycetes</taxon>
        <taxon>Pucciniales</taxon>
        <taxon>Pucciniaceae</taxon>
        <taxon>Puccinia</taxon>
    </lineage>
</organism>